<dbReference type="PROSITE" id="PS50021">
    <property type="entry name" value="CH"/>
    <property type="match status" value="1"/>
</dbReference>
<dbReference type="GO" id="GO:1903479">
    <property type="term" value="P:mitotic actomyosin contractile ring assembly actin filament organization"/>
    <property type="evidence" value="ECO:0007669"/>
    <property type="project" value="TreeGrafter"/>
</dbReference>
<comment type="caution">
    <text evidence="2">The sequence shown here is derived from an EMBL/GenBank/DDBJ whole genome shotgun (WGS) entry which is preliminary data.</text>
</comment>
<feature type="domain" description="Calponin-homology (CH)" evidence="1">
    <location>
        <begin position="92"/>
        <end position="207"/>
    </location>
</feature>
<dbReference type="PANTHER" id="PTHR14149">
    <property type="entry name" value="RAS GTPASE-ACTIVATING PROTEIN WITH IQ MOTIF"/>
    <property type="match status" value="1"/>
</dbReference>
<dbReference type="AlphaFoldDB" id="A0A834Y0A5"/>
<keyword evidence="3" id="KW-1185">Reference proteome</keyword>
<dbReference type="GO" id="GO:0005096">
    <property type="term" value="F:GTPase activator activity"/>
    <property type="evidence" value="ECO:0007669"/>
    <property type="project" value="TreeGrafter"/>
</dbReference>
<evidence type="ECO:0000313" key="3">
    <source>
        <dbReference type="Proteomes" id="UP000639338"/>
    </source>
</evidence>
<evidence type="ECO:0000313" key="2">
    <source>
        <dbReference type="EMBL" id="KAF7996206.1"/>
    </source>
</evidence>
<proteinExistence type="predicted"/>
<dbReference type="FunFam" id="1.10.418.10:FF:000013">
    <property type="entry name" value="IQ motif containing GTPase activating protein 1"/>
    <property type="match status" value="1"/>
</dbReference>
<protein>
    <recommendedName>
        <fullName evidence="1">Calponin-homology (CH) domain-containing protein</fullName>
    </recommendedName>
</protein>
<dbReference type="InterPro" id="IPR036872">
    <property type="entry name" value="CH_dom_sf"/>
</dbReference>
<dbReference type="GO" id="GO:0005938">
    <property type="term" value="C:cell cortex"/>
    <property type="evidence" value="ECO:0007669"/>
    <property type="project" value="TreeGrafter"/>
</dbReference>
<accession>A0A834Y0A5</accession>
<gene>
    <name evidence="2" type="ORF">HCN44_001838</name>
</gene>
<sequence length="333" mass="38843">MVAISNIQRSNSGRNINCINKTKSYFNISKENNKMKKKPSKWHRRSVSLSDLDKCEIISSLFTKFHELNMEKRQSSEEMDQQRQRTMAYEYLCHLEQVKKWLETCFNETLPPSTELEENLRNGVYLARLANLINPNLVPVKKIYDFNQDKYIKYGLQYRHIDNINYFIKFVESKNLPKNHQPETTDIYDKKNMPRLIYCIYLLSSDMFNSGETTKIENLCGKIQFSDDDIDAVCQEMKKNGIELLLTEFSGLDLTNIKLSDDDDGGDGDDNTSSNFQEIININNDNNDDNIETKPVDIINETFDISFINALDKIRHNYSVNNIYQNDQESILA</sequence>
<evidence type="ECO:0000259" key="1">
    <source>
        <dbReference type="PROSITE" id="PS50021"/>
    </source>
</evidence>
<dbReference type="Pfam" id="PF00307">
    <property type="entry name" value="CH"/>
    <property type="match status" value="1"/>
</dbReference>
<organism evidence="2 3">
    <name type="scientific">Aphidius gifuensis</name>
    <name type="common">Parasitoid wasp</name>
    <dbReference type="NCBI Taxonomy" id="684658"/>
    <lineage>
        <taxon>Eukaryota</taxon>
        <taxon>Metazoa</taxon>
        <taxon>Ecdysozoa</taxon>
        <taxon>Arthropoda</taxon>
        <taxon>Hexapoda</taxon>
        <taxon>Insecta</taxon>
        <taxon>Pterygota</taxon>
        <taxon>Neoptera</taxon>
        <taxon>Endopterygota</taxon>
        <taxon>Hymenoptera</taxon>
        <taxon>Apocrita</taxon>
        <taxon>Ichneumonoidea</taxon>
        <taxon>Braconidae</taxon>
        <taxon>Aphidiinae</taxon>
        <taxon>Aphidius</taxon>
    </lineage>
</organism>
<dbReference type="SUPFAM" id="SSF47576">
    <property type="entry name" value="Calponin-homology domain, CH-domain"/>
    <property type="match status" value="1"/>
</dbReference>
<dbReference type="PANTHER" id="PTHR14149:SF14">
    <property type="entry name" value="CALPONIN-HOMOLOGY (CH) DOMAIN-CONTAINING PROTEIN"/>
    <property type="match status" value="1"/>
</dbReference>
<dbReference type="InterPro" id="IPR001715">
    <property type="entry name" value="CH_dom"/>
</dbReference>
<dbReference type="GO" id="GO:0051015">
    <property type="term" value="F:actin filament binding"/>
    <property type="evidence" value="ECO:0007669"/>
    <property type="project" value="TreeGrafter"/>
</dbReference>
<dbReference type="OrthoDB" id="775356at2759"/>
<dbReference type="EMBL" id="JACMRX010000001">
    <property type="protein sequence ID" value="KAF7996206.1"/>
    <property type="molecule type" value="Genomic_DNA"/>
</dbReference>
<dbReference type="SMART" id="SM00033">
    <property type="entry name" value="CH"/>
    <property type="match status" value="1"/>
</dbReference>
<dbReference type="Proteomes" id="UP000639338">
    <property type="component" value="Unassembled WGS sequence"/>
</dbReference>
<reference evidence="2 3" key="1">
    <citation type="submission" date="2020-08" db="EMBL/GenBank/DDBJ databases">
        <title>Aphidius gifuensis genome sequencing and assembly.</title>
        <authorList>
            <person name="Du Z."/>
        </authorList>
    </citation>
    <scope>NUCLEOTIDE SEQUENCE [LARGE SCALE GENOMIC DNA]</scope>
    <source>
        <strain evidence="2">YNYX2018</strain>
        <tissue evidence="2">Adults</tissue>
    </source>
</reference>
<name>A0A834Y0A5_APHGI</name>
<dbReference type="GO" id="GO:0005516">
    <property type="term" value="F:calmodulin binding"/>
    <property type="evidence" value="ECO:0007669"/>
    <property type="project" value="TreeGrafter"/>
</dbReference>
<dbReference type="Gene3D" id="1.10.418.10">
    <property type="entry name" value="Calponin-like domain"/>
    <property type="match status" value="1"/>
</dbReference>